<feature type="compositionally biased region" description="Low complexity" evidence="1">
    <location>
        <begin position="73"/>
        <end position="106"/>
    </location>
</feature>
<evidence type="ECO:0000256" key="1">
    <source>
        <dbReference type="SAM" id="MobiDB-lite"/>
    </source>
</evidence>
<keyword evidence="2" id="KW-0812">Transmembrane</keyword>
<dbReference type="EMBL" id="CP061539">
    <property type="protein sequence ID" value="QNV37848.1"/>
    <property type="molecule type" value="Genomic_DNA"/>
</dbReference>
<feature type="transmembrane region" description="Helical" evidence="2">
    <location>
        <begin position="163"/>
        <end position="183"/>
    </location>
</feature>
<protein>
    <recommendedName>
        <fullName evidence="5">DUF4352 domain-containing protein</fullName>
    </recommendedName>
</protein>
<evidence type="ECO:0000313" key="4">
    <source>
        <dbReference type="Proteomes" id="UP000516404"/>
    </source>
</evidence>
<feature type="region of interest" description="Disordered" evidence="1">
    <location>
        <begin position="1"/>
        <end position="106"/>
    </location>
</feature>
<dbReference type="AlphaFoldDB" id="A0A7H2BDV2"/>
<dbReference type="KEGG" id="rter:IDM49_00610"/>
<dbReference type="RefSeq" id="WP_190724653.1">
    <property type="nucleotide sequence ID" value="NZ_CP061539.1"/>
</dbReference>
<proteinExistence type="predicted"/>
<sequence>MSENQNNPFSSDTPDNSASDLNSDTQHTTGGSYSANSAQNSAEGFGSSSTENPAPSEQGFSSSQGAYGQQQDAYSGQSPYSSQASTSPYSSYNSQPNGQSTAGQYGASAYGAQNTGGQYGNQNPYGNQYNGTQAPAKKQKNVLGIVSIALSALGLILGCVPAIMFLGWILLFAGFVTGIVGLFQRFKEKVTPIIGIALSVLGSIIAGIVFFFVVAGAVADATSSSYEEVESTPYASESSYSSPSVAATEEPTVPEGVLAFGKTAEYNDGLKVTISEPADFTPSDTSASIGDDSVQNHRKFTITIENGTKEAYDPTSVYLSGNSGGKEMSKVFDSEQNISSGPEGKILPGDKVSYDAVFGVADPENITLEVSPDYDRESVIFTNKK</sequence>
<dbReference type="Proteomes" id="UP000516404">
    <property type="component" value="Chromosome"/>
</dbReference>
<reference evidence="3 4" key="1">
    <citation type="submission" date="2020-09" db="EMBL/GenBank/DDBJ databases">
        <title>Investigation of environmental microbes.</title>
        <authorList>
            <person name="Ou Y."/>
            <person name="Kang Q."/>
        </authorList>
    </citation>
    <scope>NUCLEOTIDE SEQUENCE [LARGE SCALE GENOMIC DNA]</scope>
    <source>
        <strain evidence="3 4">KJZ-14</strain>
    </source>
</reference>
<accession>A0A7H2BDV2</accession>
<feature type="compositionally biased region" description="Polar residues" evidence="1">
    <location>
        <begin position="1"/>
        <end position="72"/>
    </location>
</feature>
<evidence type="ECO:0008006" key="5">
    <source>
        <dbReference type="Google" id="ProtNLM"/>
    </source>
</evidence>
<feature type="transmembrane region" description="Helical" evidence="2">
    <location>
        <begin position="141"/>
        <end position="157"/>
    </location>
</feature>
<gene>
    <name evidence="3" type="ORF">IDM49_00610</name>
</gene>
<evidence type="ECO:0000313" key="3">
    <source>
        <dbReference type="EMBL" id="QNV37848.1"/>
    </source>
</evidence>
<name>A0A7H2BDV2_9MICC</name>
<keyword evidence="4" id="KW-1185">Reference proteome</keyword>
<dbReference type="GeneID" id="96622723"/>
<evidence type="ECO:0000256" key="2">
    <source>
        <dbReference type="SAM" id="Phobius"/>
    </source>
</evidence>
<feature type="transmembrane region" description="Helical" evidence="2">
    <location>
        <begin position="195"/>
        <end position="219"/>
    </location>
</feature>
<keyword evidence="2" id="KW-0472">Membrane</keyword>
<organism evidence="3 4">
    <name type="scientific">Rothia terrae</name>
    <dbReference type="NCBI Taxonomy" id="396015"/>
    <lineage>
        <taxon>Bacteria</taxon>
        <taxon>Bacillati</taxon>
        <taxon>Actinomycetota</taxon>
        <taxon>Actinomycetes</taxon>
        <taxon>Micrococcales</taxon>
        <taxon>Micrococcaceae</taxon>
        <taxon>Rothia</taxon>
    </lineage>
</organism>
<keyword evidence="2" id="KW-1133">Transmembrane helix</keyword>